<dbReference type="PANTHER" id="PTHR43814">
    <property type="entry name" value="ARGININOSUCCINATE LYASE"/>
    <property type="match status" value="1"/>
</dbReference>
<dbReference type="InterPro" id="IPR000362">
    <property type="entry name" value="Fumarate_lyase_fam"/>
</dbReference>
<dbReference type="PANTHER" id="PTHR43814:SF1">
    <property type="entry name" value="ARGININOSUCCINATE LYASE"/>
    <property type="match status" value="1"/>
</dbReference>
<dbReference type="InterPro" id="IPR008948">
    <property type="entry name" value="L-Aspartase-like"/>
</dbReference>
<dbReference type="GO" id="GO:0042450">
    <property type="term" value="P:L-arginine biosynthetic process via ornithine"/>
    <property type="evidence" value="ECO:0007669"/>
    <property type="project" value="InterPro"/>
</dbReference>
<dbReference type="InterPro" id="IPR022761">
    <property type="entry name" value="Fumarate_lyase_N"/>
</dbReference>
<organism evidence="2">
    <name type="scientific">Ignisphaera aggregans</name>
    <dbReference type="NCBI Taxonomy" id="334771"/>
    <lineage>
        <taxon>Archaea</taxon>
        <taxon>Thermoproteota</taxon>
        <taxon>Thermoprotei</taxon>
        <taxon>Desulfurococcales</taxon>
        <taxon>Desulfurococcaceae</taxon>
        <taxon>Ignisphaera</taxon>
    </lineage>
</organism>
<proteinExistence type="predicted"/>
<evidence type="ECO:0000313" key="2">
    <source>
        <dbReference type="EMBL" id="HGI87721.1"/>
    </source>
</evidence>
<dbReference type="Gene3D" id="1.10.275.10">
    <property type="entry name" value="Fumarase/aspartase (N-terminal domain)"/>
    <property type="match status" value="1"/>
</dbReference>
<dbReference type="PRINTS" id="PR00149">
    <property type="entry name" value="FUMRATELYASE"/>
</dbReference>
<accession>A0A7C4BC13</accession>
<dbReference type="InterPro" id="IPR009049">
    <property type="entry name" value="Argininosuccinate_lyase"/>
</dbReference>
<feature type="domain" description="Fumarate lyase N-terminal" evidence="1">
    <location>
        <begin position="23"/>
        <end position="304"/>
    </location>
</feature>
<dbReference type="Gene3D" id="1.10.40.30">
    <property type="entry name" value="Fumarase/aspartase (C-terminal domain)"/>
    <property type="match status" value="1"/>
</dbReference>
<protein>
    <recommendedName>
        <fullName evidence="1">Fumarate lyase N-terminal domain-containing protein</fullName>
    </recommendedName>
</protein>
<comment type="caution">
    <text evidence="2">The sequence shown here is derived from an EMBL/GenBank/DDBJ whole genome shotgun (WGS) entry which is preliminary data.</text>
</comment>
<name>A0A7C4BC13_9CREN</name>
<dbReference type="PRINTS" id="PR00145">
    <property type="entry name" value="ARGSUCLYASE"/>
</dbReference>
<dbReference type="AlphaFoldDB" id="A0A7C4BC13"/>
<evidence type="ECO:0000259" key="1">
    <source>
        <dbReference type="Pfam" id="PF00206"/>
    </source>
</evidence>
<dbReference type="SUPFAM" id="SSF48557">
    <property type="entry name" value="L-aspartase-like"/>
    <property type="match status" value="1"/>
</dbReference>
<sequence>MTLRYRIYLGNSKDFIESYFSSLEGDKVLAKYAAAVMLAHVKALLDQGVMPKEHSKDILNALVEIVKTEGGTLYRWVAEGKYRFEDVFEALEAYLHDVASIGAGYIAIGRSRNDHIATVLRLFTRDKVIEVMQKLLELRRVLLDKATEFRSNLMPYFTHGQIAQCGSASIYFASYEQIFSNIWRLLAQGLEMLSENPLGSGAASGSVLNLNRSYIAKMLCLSDALTPPYYSTGSRLFALYYLNTLSLLMLEVSRFAEDMIMLSNLIPNSVNPPVEHIATSSIMPHKRNLVTMEIVRANASKVMGYAMASQSIYKGLPYGYNLDFQEINALLRQAFDVVNSTLDVLIDFVARLSINGDAFLKYIADKPCWSSELVEYIAMTSGKPVREVYLTVAKLFKSCNSVDEKCILKILSVFGLSIQDVWSIVKSKPVEVSVKKLLEDAWIRLERDRNVIKNVIDFAEKCTAELLSYPS</sequence>
<dbReference type="GO" id="GO:0004056">
    <property type="term" value="F:argininosuccinate lyase activity"/>
    <property type="evidence" value="ECO:0007669"/>
    <property type="project" value="InterPro"/>
</dbReference>
<dbReference type="Gene3D" id="1.20.200.10">
    <property type="entry name" value="Fumarase/aspartase (Central domain)"/>
    <property type="match status" value="1"/>
</dbReference>
<gene>
    <name evidence="2" type="ORF">ENV14_04935</name>
</gene>
<dbReference type="InterPro" id="IPR024083">
    <property type="entry name" value="Fumarase/histidase_N"/>
</dbReference>
<dbReference type="Pfam" id="PF00206">
    <property type="entry name" value="Lyase_1"/>
    <property type="match status" value="1"/>
</dbReference>
<dbReference type="EMBL" id="DTFF01000043">
    <property type="protein sequence ID" value="HGI87721.1"/>
    <property type="molecule type" value="Genomic_DNA"/>
</dbReference>
<dbReference type="GO" id="GO:0005829">
    <property type="term" value="C:cytosol"/>
    <property type="evidence" value="ECO:0007669"/>
    <property type="project" value="TreeGrafter"/>
</dbReference>
<reference evidence="2" key="1">
    <citation type="journal article" date="2020" name="mSystems">
        <title>Genome- and Community-Level Interaction Insights into Carbon Utilization and Element Cycling Functions of Hydrothermarchaeota in Hydrothermal Sediment.</title>
        <authorList>
            <person name="Zhou Z."/>
            <person name="Liu Y."/>
            <person name="Xu W."/>
            <person name="Pan J."/>
            <person name="Luo Z.H."/>
            <person name="Li M."/>
        </authorList>
    </citation>
    <scope>NUCLEOTIDE SEQUENCE [LARGE SCALE GENOMIC DNA]</scope>
    <source>
        <strain evidence="2">SpSt-732</strain>
    </source>
</reference>